<sequence length="75" mass="7972">MSPAADPAASLREAYVDWNIFQTAGGRWWAINRRADHAHLTRNACVCVASLDADDLGGLTVLLAQQGACHPLVAA</sequence>
<evidence type="ECO:0000313" key="1">
    <source>
        <dbReference type="EMBL" id="RCG32024.1"/>
    </source>
</evidence>
<evidence type="ECO:0000313" key="2">
    <source>
        <dbReference type="Proteomes" id="UP000253094"/>
    </source>
</evidence>
<reference evidence="1 2" key="1">
    <citation type="submission" date="2018-06" db="EMBL/GenBank/DDBJ databases">
        <title>Sphaerisporangium craniellae sp. nov., isolated from a marine sponge in the South China Sea.</title>
        <authorList>
            <person name="Li L."/>
        </authorList>
    </citation>
    <scope>NUCLEOTIDE SEQUENCE [LARGE SCALE GENOMIC DNA]</scope>
    <source>
        <strain evidence="1 2">CCTCC AA 208026</strain>
    </source>
</reference>
<protein>
    <submittedName>
        <fullName evidence="1">Uncharacterized protein</fullName>
    </submittedName>
</protein>
<comment type="caution">
    <text evidence="1">The sequence shown here is derived from an EMBL/GenBank/DDBJ whole genome shotgun (WGS) entry which is preliminary data.</text>
</comment>
<organism evidence="1 2">
    <name type="scientific">Sphaerisporangium album</name>
    <dbReference type="NCBI Taxonomy" id="509200"/>
    <lineage>
        <taxon>Bacteria</taxon>
        <taxon>Bacillati</taxon>
        <taxon>Actinomycetota</taxon>
        <taxon>Actinomycetes</taxon>
        <taxon>Streptosporangiales</taxon>
        <taxon>Streptosporangiaceae</taxon>
        <taxon>Sphaerisporangium</taxon>
    </lineage>
</organism>
<keyword evidence="2" id="KW-1185">Reference proteome</keyword>
<gene>
    <name evidence="1" type="ORF">DQ384_05650</name>
</gene>
<dbReference type="Proteomes" id="UP000253094">
    <property type="component" value="Unassembled WGS sequence"/>
</dbReference>
<dbReference type="AlphaFoldDB" id="A0A367FP59"/>
<accession>A0A367FP59</accession>
<dbReference type="EMBL" id="QOIL01000003">
    <property type="protein sequence ID" value="RCG32024.1"/>
    <property type="molecule type" value="Genomic_DNA"/>
</dbReference>
<name>A0A367FP59_9ACTN</name>
<proteinExistence type="predicted"/>